<name>A0A2S9I6T5_9GAMM</name>
<evidence type="ECO:0000313" key="2">
    <source>
        <dbReference type="Proteomes" id="UP000239181"/>
    </source>
</evidence>
<organism evidence="1 2">
    <name type="scientific">Pantoea coffeiphila</name>
    <dbReference type="NCBI Taxonomy" id="1465635"/>
    <lineage>
        <taxon>Bacteria</taxon>
        <taxon>Pseudomonadati</taxon>
        <taxon>Pseudomonadota</taxon>
        <taxon>Gammaproteobacteria</taxon>
        <taxon>Enterobacterales</taxon>
        <taxon>Erwiniaceae</taxon>
        <taxon>Pantoea</taxon>
    </lineage>
</organism>
<keyword evidence="2" id="KW-1185">Reference proteome</keyword>
<dbReference type="AlphaFoldDB" id="A0A2S9I6T5"/>
<gene>
    <name evidence="1" type="ORF">CQW29_21085</name>
</gene>
<accession>A0A2S9I6T5</accession>
<sequence length="156" mass="17851">MDKTIVIALIAAGSAFAGVVGGGISNYFVNTKMEREKLISVKKELLYEQLNIIYHQTVKAGEMNLGIIEVDHSDELLKENFKATNPLRKVDALIKIYFKFLIEDYKFLCKEINLQNSLTRKIEKNGLTKDIVSEMNRCRSNILNIIDRMHEKLVSE</sequence>
<protein>
    <submittedName>
        <fullName evidence="1">Uncharacterized protein</fullName>
    </submittedName>
</protein>
<dbReference type="EMBL" id="PDET01000018">
    <property type="protein sequence ID" value="PRD13517.1"/>
    <property type="molecule type" value="Genomic_DNA"/>
</dbReference>
<reference evidence="1 2" key="1">
    <citation type="submission" date="2017-10" db="EMBL/GenBank/DDBJ databases">
        <title>Draft genome of two endophytic bacteria isolated from 'guarana' Paullinia cupana (Mart.) Ducke.</title>
        <authorList>
            <person name="Siqueira K.A."/>
            <person name="Liotti R.G."/>
            <person name="Mendes T.A."/>
            <person name="Soares M.A."/>
        </authorList>
    </citation>
    <scope>NUCLEOTIDE SEQUENCE [LARGE SCALE GENOMIC DNA]</scope>
    <source>
        <strain evidence="1 2">342</strain>
    </source>
</reference>
<proteinExistence type="predicted"/>
<comment type="caution">
    <text evidence="1">The sequence shown here is derived from an EMBL/GenBank/DDBJ whole genome shotgun (WGS) entry which is preliminary data.</text>
</comment>
<dbReference type="Proteomes" id="UP000239181">
    <property type="component" value="Unassembled WGS sequence"/>
</dbReference>
<dbReference type="RefSeq" id="WP_105594699.1">
    <property type="nucleotide sequence ID" value="NZ_PDET01000018.1"/>
</dbReference>
<evidence type="ECO:0000313" key="1">
    <source>
        <dbReference type="EMBL" id="PRD13517.1"/>
    </source>
</evidence>